<sequence>MAGPENPTNRQAGHAHGAEPVFVQVVASPSIGVEVTTGTAWVGVDRQVGHGSADALFALTPHQYAQAMADPEALWPFMQECWRGAHEDLLLHAPAGGSFRPRHWHPVPFHLLGRRWEGELWWYVAALGLPESMASVTIARSLTDAVRVTMADGRMVSATVALTGAGTHPRPEALIGGLGPGSDRSEARRVLGEPVGPDLYAAGSARVRLEFGQAGLVGLQLAPAPVAPVPSGPLGEVLALLGEPEAGPRHRAAESVLGGRRERWMFSSASSRRLLVHERGACLHIGDGRILGLELPAADLADVTGWPQNHDEVRALLGDPVDSYDGDDLHLLPGVEVLVRPAPDDLSGPRIDLVARRRGTSIASRFFRWRSGEVTAFLDVLGRGSDDPLVDHVRGIAGVTVRERGGVVVAVDLDGAGGALPALLDGMPAEPRRSDIRFGAPRQYGRHDDLWDFEQGWIHARSGRHGRIESVTVCLPDELPARLHVRPWRFGRDSMDAWRVLSS</sequence>
<dbReference type="AlphaFoldDB" id="A0A255E7Z2"/>
<gene>
    <name evidence="1" type="ORF">CGZ92_08090</name>
</gene>
<comment type="caution">
    <text evidence="1">The sequence shown here is derived from an EMBL/GenBank/DDBJ whole genome shotgun (WGS) entry which is preliminary data.</text>
</comment>
<dbReference type="RefSeq" id="WP_094450864.1">
    <property type="nucleotide sequence ID" value="NZ_NMVI01000016.1"/>
</dbReference>
<protein>
    <submittedName>
        <fullName evidence="1">Uncharacterized protein</fullName>
    </submittedName>
</protein>
<dbReference type="EMBL" id="NMVI01000016">
    <property type="protein sequence ID" value="OYN87646.1"/>
    <property type="molecule type" value="Genomic_DNA"/>
</dbReference>
<organism evidence="1 2">
    <name type="scientific">Parenemella sanctibonifatiensis</name>
    <dbReference type="NCBI Taxonomy" id="2016505"/>
    <lineage>
        <taxon>Bacteria</taxon>
        <taxon>Bacillati</taxon>
        <taxon>Actinomycetota</taxon>
        <taxon>Actinomycetes</taxon>
        <taxon>Propionibacteriales</taxon>
        <taxon>Propionibacteriaceae</taxon>
        <taxon>Parenemella</taxon>
    </lineage>
</organism>
<accession>A0A255E7Z2</accession>
<dbReference type="Proteomes" id="UP000216533">
    <property type="component" value="Unassembled WGS sequence"/>
</dbReference>
<evidence type="ECO:0000313" key="2">
    <source>
        <dbReference type="Proteomes" id="UP000216533"/>
    </source>
</evidence>
<evidence type="ECO:0000313" key="1">
    <source>
        <dbReference type="EMBL" id="OYN87646.1"/>
    </source>
</evidence>
<proteinExistence type="predicted"/>
<reference evidence="1 2" key="1">
    <citation type="submission" date="2017-07" db="EMBL/GenBank/DDBJ databases">
        <title>Draft whole genome sequences of clinical Proprionibacteriaceae strains.</title>
        <authorList>
            <person name="Bernier A.-M."/>
            <person name="Bernard K."/>
            <person name="Domingo M.-C."/>
        </authorList>
    </citation>
    <scope>NUCLEOTIDE SEQUENCE [LARGE SCALE GENOMIC DNA]</scope>
    <source>
        <strain evidence="1 2">NML 160184</strain>
    </source>
</reference>
<name>A0A255E7Z2_9ACTN</name>